<dbReference type="Proteomes" id="UP001595926">
    <property type="component" value="Unassembled WGS sequence"/>
</dbReference>
<name>A0ABV9TB84_9GAMM</name>
<evidence type="ECO:0008006" key="3">
    <source>
        <dbReference type="Google" id="ProtNLM"/>
    </source>
</evidence>
<dbReference type="RefSeq" id="WP_119331264.1">
    <property type="nucleotide sequence ID" value="NZ_JBHSJH010000001.1"/>
</dbReference>
<sequence>MKDGENLVKENDKLISKINKMLDTKLPNKFWERIDGATYSESYSKAFTKDLERIKEASVEFEKVYDMDSNLIIDLGKLSNTQKIKGMVKEKLFNESARNMYIEDEIILESKLSTKEAYTSGIENARKKLIETIYKDYKYTGTYAEEKRLFASKSADDMLSKRIRLWNTVKVADVFKFFSKDEMSSFIGGGSLAFKTDYWSASAKVGAKVSSTLDKIFGDDAAKINDKLKFKAEAYTNFNLHYARSFKGKGTILLWSTLATNSGNMSLFPVYLKIPALIVDHTIEADAAAGFKAAIGGSKVCDISSEDGGFAKSYLDARLISAMYSKHVKTLVASPVYKKSNYDALITDNEDKKKLGKKMFQDQSNYYIGDEYKYLIFTDSENSNVLAREYSYPDIEATFFNKQLQLSYRERTRLKVVIDSLKGKGVATFKKESEYREADIFKYPFYKESKTDKVYGLKILETSAKISTKPKEISEDLSNIDNYQKVLEWYKEKVEESNKFPVMHIPEVVNLIGDVDVKLAVTLGLYRMGGASSTKTISISLPFSTKFNPQVTGKRNFSSATDSLGKVFQNQYKTSGKLKSITENNVINSGEKTSLLKSYRNDMADYVDVFVKNEKIHDKSDEIDFITALTGSSESLKNKGLNYGVNIADPSFQLDDQQMSSETIIPMDESININSDEADFVYKQFSFVNYIKNGEIQEFKGDKEKVSKFLYTDLNIGSNEKKDKDDVDQLMEKDCYFVATERNSAGYISFNGAWNLSGSNPIFDQNLSSLTIGSSIPISKIKSLFLKADNLYDKYNIDFFSIFNKLDLEKTSSYAIYDFSVAVTLNALKGNEDLYRVTKEDRAEYAEYKKRNLKCMREWINFVLNDYSNIFNNLKFDSDRNFAKKTFYDIFNRDYKSFRSWIEDRLRKLDDLLVTEFKTYLSTLSKCSKELARNKDSLATVEDNDVILKAVRECILLNNSINKKVVTLLEKIKLLGINNKLNDVTISESHLKLINVIRIATETHAKLFLEEVASVSEETNYSSENTFELYCMLSECVLAAKEFGDYASNVALPIDQFLNLLSKHIGEDTENKKSSDTIIEILFNYENLGVDSIFLETIWDCSELLKIHSDLEKVINCVTNKSKTININEAEITNILAKIPASIKEAVKSKKDIVGNAYIGFRVLKPSANKNSDSVTFPIGLTFNPIKGDLNIKHGLPLPLVPNEINIPGCFPLTGVPSVSKVIDKLASAEASLKLELAQTNEKGTICLELLLNVPKNNKVDLNHRLRPIINI</sequence>
<evidence type="ECO:0000313" key="1">
    <source>
        <dbReference type="EMBL" id="MFC4892164.1"/>
    </source>
</evidence>
<organism evidence="1 2">
    <name type="scientific">Pseudofrancisella aestuarii</name>
    <dbReference type="NCBI Taxonomy" id="2670347"/>
    <lineage>
        <taxon>Bacteria</taxon>
        <taxon>Pseudomonadati</taxon>
        <taxon>Pseudomonadota</taxon>
        <taxon>Gammaproteobacteria</taxon>
        <taxon>Thiotrichales</taxon>
        <taxon>Francisellaceae</taxon>
        <taxon>Pseudofrancisella</taxon>
    </lineage>
</organism>
<dbReference type="EMBL" id="JBHSJH010000001">
    <property type="protein sequence ID" value="MFC4892164.1"/>
    <property type="molecule type" value="Genomic_DNA"/>
</dbReference>
<comment type="caution">
    <text evidence="1">The sequence shown here is derived from an EMBL/GenBank/DDBJ whole genome shotgun (WGS) entry which is preliminary data.</text>
</comment>
<evidence type="ECO:0000313" key="2">
    <source>
        <dbReference type="Proteomes" id="UP001595926"/>
    </source>
</evidence>
<gene>
    <name evidence="1" type="ORF">ACFPDQ_03775</name>
</gene>
<reference evidence="2" key="1">
    <citation type="journal article" date="2019" name="Int. J. Syst. Evol. Microbiol.">
        <title>The Global Catalogue of Microorganisms (GCM) 10K type strain sequencing project: providing services to taxonomists for standard genome sequencing and annotation.</title>
        <authorList>
            <consortium name="The Broad Institute Genomics Platform"/>
            <consortium name="The Broad Institute Genome Sequencing Center for Infectious Disease"/>
            <person name="Wu L."/>
            <person name="Ma J."/>
        </authorList>
    </citation>
    <scope>NUCLEOTIDE SEQUENCE [LARGE SCALE GENOMIC DNA]</scope>
    <source>
        <strain evidence="2">CGMCC 1.13718</strain>
    </source>
</reference>
<protein>
    <recommendedName>
        <fullName evidence="3">Toxin</fullName>
    </recommendedName>
</protein>
<proteinExistence type="predicted"/>
<keyword evidence="2" id="KW-1185">Reference proteome</keyword>
<accession>A0ABV9TB84</accession>